<dbReference type="RefSeq" id="WP_014850093.1">
    <property type="nucleotide sequence ID" value="NC_018149.1"/>
</dbReference>
<dbReference type="Proteomes" id="UP000009005">
    <property type="component" value="Chromosome"/>
</dbReference>
<keyword evidence="2" id="KW-1185">Reference proteome</keyword>
<dbReference type="PATRIC" id="fig|1197325.3.peg.650"/>
<dbReference type="KEGG" id="mwe:WEN_03005"/>
<dbReference type="HOGENOM" id="CLU_1208739_0_0_14"/>
<evidence type="ECO:0000313" key="1">
    <source>
        <dbReference type="EMBL" id="AFN65384.1"/>
    </source>
</evidence>
<dbReference type="EMBL" id="CP003703">
    <property type="protein sequence ID" value="AFN65384.1"/>
    <property type="molecule type" value="Genomic_DNA"/>
</dbReference>
<dbReference type="AlphaFoldDB" id="I6YM57"/>
<name>I6YM57_MYCWM</name>
<sequence>MLGGAKVLVAFVGGFAGITGFSSLSSLEWDPSNVWRVSSKTKFPLFTCRQKSKLTEKQTNQAWQDSELLVYLTFKNGVSTLTDSTELVLNGKGSFKKGRGWKNEKSVHNQLVDLQEKMNDIAEDSRFVLTVNKDSKRNRLGESGTGTDVYEYGSMVYCDKSLFAFDTYNELRGDSWTDWENNVGLKNVQFFLKDCQTNKYDSKYGCSIEIKSGNKGLKWANGFDPIVIQ</sequence>
<organism evidence="1 2">
    <name type="scientific">Mycoplasma wenyonii (strain Massachusetts)</name>
    <name type="common">Eperythrozoon wenyonii</name>
    <dbReference type="NCBI Taxonomy" id="1197325"/>
    <lineage>
        <taxon>Bacteria</taxon>
        <taxon>Bacillati</taxon>
        <taxon>Mycoplasmatota</taxon>
        <taxon>Mollicutes</taxon>
        <taxon>Mycoplasmataceae</taxon>
        <taxon>Mycoplasma</taxon>
    </lineage>
</organism>
<accession>I6YM57</accession>
<reference evidence="1 2" key="1">
    <citation type="journal article" date="2012" name="J. Bacteriol.">
        <title>Complete genome sequence of Mycoplasma wenyonii strain Massachusetts.</title>
        <authorList>
            <person name="Dos Santos A.P."/>
            <person name="Guimaraes A.M."/>
            <person name="do Nascimento N.C."/>
            <person name="Sanmiguel P.J."/>
            <person name="Messick J.B."/>
        </authorList>
    </citation>
    <scope>NUCLEOTIDE SEQUENCE [LARGE SCALE GENOMIC DNA]</scope>
    <source>
        <strain evidence="1 2">Massachusetts</strain>
    </source>
</reference>
<proteinExistence type="predicted"/>
<dbReference type="STRING" id="1197325.WEN_03005"/>
<protein>
    <submittedName>
        <fullName evidence="1">Uncharacterized protein</fullName>
    </submittedName>
</protein>
<evidence type="ECO:0000313" key="2">
    <source>
        <dbReference type="Proteomes" id="UP000009005"/>
    </source>
</evidence>
<gene>
    <name evidence="1" type="ordered locus">WEN_03005</name>
</gene>